<protein>
    <recommendedName>
        <fullName evidence="3">DUF3778 domain-containing protein</fullName>
    </recommendedName>
</protein>
<dbReference type="PaxDb" id="65489-OBART01G02870.1"/>
<proteinExistence type="predicted"/>
<evidence type="ECO:0000313" key="1">
    <source>
        <dbReference type="EnsemblPlants" id="OBART01G02870.1"/>
    </source>
</evidence>
<accession>A0A0D3EJI1</accession>
<keyword evidence="2" id="KW-1185">Reference proteome</keyword>
<reference evidence="1" key="2">
    <citation type="submission" date="2015-03" db="UniProtKB">
        <authorList>
            <consortium name="EnsemblPlants"/>
        </authorList>
    </citation>
    <scope>IDENTIFICATION</scope>
</reference>
<name>A0A0D3EJI1_9ORYZ</name>
<dbReference type="AlphaFoldDB" id="A0A0D3EJI1"/>
<evidence type="ECO:0008006" key="3">
    <source>
        <dbReference type="Google" id="ProtNLM"/>
    </source>
</evidence>
<dbReference type="EnsemblPlants" id="OBART01G02870.1">
    <property type="protein sequence ID" value="OBART01G02870.1"/>
    <property type="gene ID" value="OBART01G02870"/>
</dbReference>
<sequence>MLAFLSFFFSLASKLRPPLNPSSFPGGGGRGQEARRDATGVFGCVGGGEASGGGAGRGELLVALGGRLLRAGAPGPRAQGRRSCCLSINLYEDQRRQLCSRCCGGLHIEEKTTPVGC</sequence>
<reference evidence="1" key="1">
    <citation type="journal article" date="2009" name="Rice">
        <title>De Novo Next Generation Sequencing of Plant Genomes.</title>
        <authorList>
            <person name="Rounsley S."/>
            <person name="Marri P.R."/>
            <person name="Yu Y."/>
            <person name="He R."/>
            <person name="Sisneros N."/>
            <person name="Goicoechea J.L."/>
            <person name="Lee S.J."/>
            <person name="Angelova A."/>
            <person name="Kudrna D."/>
            <person name="Luo M."/>
            <person name="Affourtit J."/>
            <person name="Desany B."/>
            <person name="Knight J."/>
            <person name="Niazi F."/>
            <person name="Egholm M."/>
            <person name="Wing R.A."/>
        </authorList>
    </citation>
    <scope>NUCLEOTIDE SEQUENCE [LARGE SCALE GENOMIC DNA]</scope>
    <source>
        <strain evidence="1">cv. IRGC 105608</strain>
    </source>
</reference>
<dbReference type="Gramene" id="OBART01G02870.1">
    <property type="protein sequence ID" value="OBART01G02870.1"/>
    <property type="gene ID" value="OBART01G02870"/>
</dbReference>
<dbReference type="HOGENOM" id="CLU_2088500_0_0_1"/>
<evidence type="ECO:0000313" key="2">
    <source>
        <dbReference type="Proteomes" id="UP000026960"/>
    </source>
</evidence>
<dbReference type="Proteomes" id="UP000026960">
    <property type="component" value="Chromosome 1"/>
</dbReference>
<organism evidence="1">
    <name type="scientific">Oryza barthii</name>
    <dbReference type="NCBI Taxonomy" id="65489"/>
    <lineage>
        <taxon>Eukaryota</taxon>
        <taxon>Viridiplantae</taxon>
        <taxon>Streptophyta</taxon>
        <taxon>Embryophyta</taxon>
        <taxon>Tracheophyta</taxon>
        <taxon>Spermatophyta</taxon>
        <taxon>Magnoliopsida</taxon>
        <taxon>Liliopsida</taxon>
        <taxon>Poales</taxon>
        <taxon>Poaceae</taxon>
        <taxon>BOP clade</taxon>
        <taxon>Oryzoideae</taxon>
        <taxon>Oryzeae</taxon>
        <taxon>Oryzinae</taxon>
        <taxon>Oryza</taxon>
    </lineage>
</organism>